<proteinExistence type="predicted"/>
<dbReference type="Proteomes" id="UP000177515">
    <property type="component" value="Chromosome 1"/>
</dbReference>
<keyword evidence="2" id="KW-0812">Transmembrane</keyword>
<evidence type="ECO:0008006" key="5">
    <source>
        <dbReference type="Google" id="ProtNLM"/>
    </source>
</evidence>
<accession>A0ABN4TN03</accession>
<organism evidence="3 4">
    <name type="scientific">Cupriavidus malaysiensis</name>
    <dbReference type="NCBI Taxonomy" id="367825"/>
    <lineage>
        <taxon>Bacteria</taxon>
        <taxon>Pseudomonadati</taxon>
        <taxon>Pseudomonadota</taxon>
        <taxon>Betaproteobacteria</taxon>
        <taxon>Burkholderiales</taxon>
        <taxon>Burkholderiaceae</taxon>
        <taxon>Cupriavidus</taxon>
    </lineage>
</organism>
<keyword evidence="4" id="KW-1185">Reference proteome</keyword>
<feature type="compositionally biased region" description="Low complexity" evidence="1">
    <location>
        <begin position="246"/>
        <end position="258"/>
    </location>
</feature>
<evidence type="ECO:0000313" key="3">
    <source>
        <dbReference type="EMBL" id="AOZ06600.1"/>
    </source>
</evidence>
<feature type="region of interest" description="Disordered" evidence="1">
    <location>
        <begin position="1"/>
        <end position="27"/>
    </location>
</feature>
<keyword evidence="2" id="KW-0472">Membrane</keyword>
<evidence type="ECO:0000313" key="4">
    <source>
        <dbReference type="Proteomes" id="UP000177515"/>
    </source>
</evidence>
<feature type="transmembrane region" description="Helical" evidence="2">
    <location>
        <begin position="75"/>
        <end position="95"/>
    </location>
</feature>
<keyword evidence="2" id="KW-1133">Transmembrane helix</keyword>
<evidence type="ECO:0000256" key="2">
    <source>
        <dbReference type="SAM" id="Phobius"/>
    </source>
</evidence>
<feature type="region of interest" description="Disordered" evidence="1">
    <location>
        <begin position="246"/>
        <end position="280"/>
    </location>
</feature>
<sequence length="378" mass="39211">MAWWGDEPGRRTGHTVINDPARPADNKHETLPTRLSMKALKYIIVTSLLIVAFKFLLALNATMNGSYHASEVSRMVPFLFILALAAALYLVVFAIRKVFPTRATSAMSTTDTNSTTSRGSEVAEAGKFDASALPPDAAQVALGRANVKTPDVTAPAPQTDVQNGVHGGVQGGEAAEGRPDSAMLRFFPNHAGKAASMPAVQPIGAGAAGTPAAPANTMLRFFPQHVDRAVAVPAIGGVLGDTQRALNPAPLASPAAGPETRAPHAAAPDEMGAEPGSQDHAARADLAEPARGATSDVDAREQSEQAPQFRQEIRRLEMTDDTAQRAAGLGRLRWLVAAPLGLLGTLFLIAGSDGGSLLLGGFGGLMLVPAVLKGCGVK</sequence>
<feature type="transmembrane region" description="Helical" evidence="2">
    <location>
        <begin position="42"/>
        <end position="63"/>
    </location>
</feature>
<feature type="region of interest" description="Disordered" evidence="1">
    <location>
        <begin position="288"/>
        <end position="307"/>
    </location>
</feature>
<feature type="transmembrane region" description="Helical" evidence="2">
    <location>
        <begin position="357"/>
        <end position="375"/>
    </location>
</feature>
<gene>
    <name evidence="3" type="ORF">BKK80_12845</name>
</gene>
<dbReference type="EMBL" id="CP017754">
    <property type="protein sequence ID" value="AOZ06600.1"/>
    <property type="molecule type" value="Genomic_DNA"/>
</dbReference>
<feature type="transmembrane region" description="Helical" evidence="2">
    <location>
        <begin position="332"/>
        <end position="351"/>
    </location>
</feature>
<protein>
    <recommendedName>
        <fullName evidence="5">Transmembrane protein</fullName>
    </recommendedName>
</protein>
<evidence type="ECO:0000256" key="1">
    <source>
        <dbReference type="SAM" id="MobiDB-lite"/>
    </source>
</evidence>
<name>A0ABN4TN03_9BURK</name>
<reference evidence="3 4" key="1">
    <citation type="submission" date="2016-10" db="EMBL/GenBank/DDBJ databases">
        <title>Complete genome sequences of three Cupriavidus strains isolated from various Malaysian environments.</title>
        <authorList>
            <person name="Abdullah A.A.-A."/>
            <person name="Shafie N.A.H."/>
            <person name="Lau N.S."/>
        </authorList>
    </citation>
    <scope>NUCLEOTIDE SEQUENCE [LARGE SCALE GENOMIC DNA]</scope>
    <source>
        <strain evidence="3 4">USMAA1020</strain>
    </source>
</reference>
<feature type="region of interest" description="Disordered" evidence="1">
    <location>
        <begin position="153"/>
        <end position="177"/>
    </location>
</feature>